<dbReference type="GO" id="GO:0062129">
    <property type="term" value="C:chitin-based extracellular matrix"/>
    <property type="evidence" value="ECO:0007669"/>
    <property type="project" value="TreeGrafter"/>
</dbReference>
<feature type="region of interest" description="Disordered" evidence="1">
    <location>
        <begin position="225"/>
        <end position="252"/>
    </location>
</feature>
<feature type="domain" description="DUF243" evidence="3">
    <location>
        <begin position="81"/>
        <end position="182"/>
    </location>
</feature>
<keyword evidence="5" id="KW-1185">Reference proteome</keyword>
<feature type="signal peptide" evidence="2">
    <location>
        <begin position="1"/>
        <end position="15"/>
    </location>
</feature>
<reference evidence="4" key="1">
    <citation type="submission" date="2020-05" db="UniProtKB">
        <authorList>
            <consortium name="EnsemblMetazoa"/>
        </authorList>
    </citation>
    <scope>IDENTIFICATION</scope>
    <source>
        <strain evidence="4">USDA</strain>
    </source>
</reference>
<dbReference type="GO" id="GO:0040003">
    <property type="term" value="P:chitin-based cuticle development"/>
    <property type="evidence" value="ECO:0007669"/>
    <property type="project" value="TreeGrafter"/>
</dbReference>
<dbReference type="AlphaFoldDB" id="A0A1I8Q6L5"/>
<evidence type="ECO:0000259" key="3">
    <source>
        <dbReference type="SMART" id="SM00690"/>
    </source>
</evidence>
<sequence>MRTFVVLCLVAAAAAQYEYGAQTGGNIVGVGADDFAAAIGGGGGAIGSGALGGGVGAGAVGGGGIGAPAQNDYSESTLGGGDFEKEFFTFTAPEAEFDDNNAAEKIAGSLKKNLRVVFIKGPENAGLENAALQLAKSAAQDRTAIYVLNKQADIGDLANKLNNLNKNANSKPEVHFVKYRTDSDAENAQRTIQAQYDSLPGASSSTNGGAAPVLDFSSKSSVLGSGSSNTAAAPSGSFIAPQSSYLPPGRRF</sequence>
<gene>
    <name evidence="4" type="primary">106083645</name>
</gene>
<dbReference type="PANTHER" id="PTHR31927:SF2">
    <property type="entry name" value="FI07246P-RELATED"/>
    <property type="match status" value="1"/>
</dbReference>
<dbReference type="Proteomes" id="UP000095300">
    <property type="component" value="Unassembled WGS sequence"/>
</dbReference>
<dbReference type="InterPro" id="IPR004145">
    <property type="entry name" value="DUF243"/>
</dbReference>
<evidence type="ECO:0000256" key="1">
    <source>
        <dbReference type="SAM" id="MobiDB-lite"/>
    </source>
</evidence>
<evidence type="ECO:0000256" key="2">
    <source>
        <dbReference type="SAM" id="SignalP"/>
    </source>
</evidence>
<feature type="chain" id="PRO_5012475549" description="DUF243 domain-containing protein" evidence="2">
    <location>
        <begin position="16"/>
        <end position="252"/>
    </location>
</feature>
<protein>
    <recommendedName>
        <fullName evidence="3">DUF243 domain-containing protein</fullName>
    </recommendedName>
</protein>
<name>A0A1I8Q6L5_STOCA</name>
<dbReference type="Pfam" id="PF03103">
    <property type="entry name" value="DUF243"/>
    <property type="match status" value="1"/>
</dbReference>
<keyword evidence="2" id="KW-0732">Signal</keyword>
<evidence type="ECO:0000313" key="5">
    <source>
        <dbReference type="Proteomes" id="UP000095300"/>
    </source>
</evidence>
<accession>A0A1I8Q6L5</accession>
<dbReference type="SMART" id="SM00690">
    <property type="entry name" value="DM5"/>
    <property type="match status" value="1"/>
</dbReference>
<dbReference type="VEuPathDB" id="VectorBase:SCAU014370"/>
<dbReference type="PANTHER" id="PTHR31927">
    <property type="entry name" value="FI07246P-RELATED-RELATED"/>
    <property type="match status" value="1"/>
</dbReference>
<dbReference type="GO" id="GO:0008010">
    <property type="term" value="F:structural constituent of chitin-based larval cuticle"/>
    <property type="evidence" value="ECO:0007669"/>
    <property type="project" value="TreeGrafter"/>
</dbReference>
<evidence type="ECO:0000313" key="4">
    <source>
        <dbReference type="EnsemblMetazoa" id="SCAU014370-PA"/>
    </source>
</evidence>
<dbReference type="OrthoDB" id="8007215at2759"/>
<organism evidence="4 5">
    <name type="scientific">Stomoxys calcitrans</name>
    <name type="common">Stable fly</name>
    <name type="synonym">Conops calcitrans</name>
    <dbReference type="NCBI Taxonomy" id="35570"/>
    <lineage>
        <taxon>Eukaryota</taxon>
        <taxon>Metazoa</taxon>
        <taxon>Ecdysozoa</taxon>
        <taxon>Arthropoda</taxon>
        <taxon>Hexapoda</taxon>
        <taxon>Insecta</taxon>
        <taxon>Pterygota</taxon>
        <taxon>Neoptera</taxon>
        <taxon>Endopterygota</taxon>
        <taxon>Diptera</taxon>
        <taxon>Brachycera</taxon>
        <taxon>Muscomorpha</taxon>
        <taxon>Muscoidea</taxon>
        <taxon>Muscidae</taxon>
        <taxon>Stomoxys</taxon>
    </lineage>
</organism>
<dbReference type="EnsemblMetazoa" id="SCAU014370-RA">
    <property type="protein sequence ID" value="SCAU014370-PA"/>
    <property type="gene ID" value="SCAU014370"/>
</dbReference>
<proteinExistence type="predicted"/>